<keyword evidence="18" id="KW-1185">Reference proteome</keyword>
<keyword evidence="5 15" id="KW-0378">Hydrolase</keyword>
<dbReference type="Proteomes" id="UP000518266">
    <property type="component" value="Unassembled WGS sequence"/>
</dbReference>
<evidence type="ECO:0000313" key="18">
    <source>
        <dbReference type="Proteomes" id="UP000518266"/>
    </source>
</evidence>
<dbReference type="InterPro" id="IPR042487">
    <property type="entry name" value="RuvBL1/2_DNA/RNA_bd_dom"/>
</dbReference>
<dbReference type="GO" id="GO:0060420">
    <property type="term" value="P:regulation of heart growth"/>
    <property type="evidence" value="ECO:0007669"/>
    <property type="project" value="UniProtKB-ARBA"/>
</dbReference>
<comment type="catalytic activity">
    <reaction evidence="14">
        <text>ATP + H2O = ADP + phosphate + H(+)</text>
        <dbReference type="Rhea" id="RHEA:13065"/>
        <dbReference type="ChEBI" id="CHEBI:15377"/>
        <dbReference type="ChEBI" id="CHEBI:15378"/>
        <dbReference type="ChEBI" id="CHEBI:30616"/>
        <dbReference type="ChEBI" id="CHEBI:43474"/>
        <dbReference type="ChEBI" id="CHEBI:456216"/>
        <dbReference type="EC" id="3.6.4.12"/>
    </reaction>
    <physiologicalReaction direction="left-to-right" evidence="14">
        <dbReference type="Rhea" id="RHEA:13066"/>
    </physiologicalReaction>
</comment>
<dbReference type="OrthoDB" id="10060499at2759"/>
<dbReference type="EMBL" id="JAAKFY010000020">
    <property type="protein sequence ID" value="KAF3841259.1"/>
    <property type="molecule type" value="Genomic_DNA"/>
</dbReference>
<dbReference type="Gene3D" id="1.10.8.60">
    <property type="match status" value="1"/>
</dbReference>
<feature type="domain" description="AAA+ ATPase" evidence="16">
    <location>
        <begin position="105"/>
        <end position="383"/>
    </location>
</feature>
<evidence type="ECO:0000256" key="10">
    <source>
        <dbReference type="ARBA" id="ARBA00023172"/>
    </source>
</evidence>
<dbReference type="GO" id="GO:0003351">
    <property type="term" value="P:epithelial cilium movement involved in extracellular fluid movement"/>
    <property type="evidence" value="ECO:0007669"/>
    <property type="project" value="UniProtKB-ARBA"/>
</dbReference>
<evidence type="ECO:0000256" key="4">
    <source>
        <dbReference type="ARBA" id="ARBA00022763"/>
    </source>
</evidence>
<keyword evidence="4 15" id="KW-0227">DNA damage</keyword>
<dbReference type="FunFam" id="2.40.50.360:FF:000002">
    <property type="entry name" value="RuvB-like helicase"/>
    <property type="match status" value="1"/>
</dbReference>
<dbReference type="GO" id="GO:0003678">
    <property type="term" value="F:DNA helicase activity"/>
    <property type="evidence" value="ECO:0007669"/>
    <property type="project" value="UniProtKB-EC"/>
</dbReference>
<keyword evidence="10 15" id="KW-0233">DNA recombination</keyword>
<dbReference type="InterPro" id="IPR003593">
    <property type="entry name" value="AAA+_ATPase"/>
</dbReference>
<dbReference type="GO" id="GO:0006310">
    <property type="term" value="P:DNA recombination"/>
    <property type="evidence" value="ECO:0007669"/>
    <property type="project" value="UniProtKB-KW"/>
</dbReference>
<dbReference type="Gene3D" id="2.40.50.360">
    <property type="entry name" value="RuvB-like helicase, domain II"/>
    <property type="match status" value="1"/>
</dbReference>
<evidence type="ECO:0000256" key="12">
    <source>
        <dbReference type="ARBA" id="ARBA00023242"/>
    </source>
</evidence>
<dbReference type="GO" id="GO:0120293">
    <property type="term" value="C:dynein axonemal particle"/>
    <property type="evidence" value="ECO:0007669"/>
    <property type="project" value="UniProtKB-SubCell"/>
</dbReference>
<dbReference type="SMART" id="SM00382">
    <property type="entry name" value="AAA"/>
    <property type="match status" value="1"/>
</dbReference>
<dbReference type="Pfam" id="PF17856">
    <property type="entry name" value="TIP49_C"/>
    <property type="match status" value="1"/>
</dbReference>
<evidence type="ECO:0000313" key="17">
    <source>
        <dbReference type="EMBL" id="KAF3841259.1"/>
    </source>
</evidence>
<dbReference type="GO" id="GO:0005576">
    <property type="term" value="C:extracellular region"/>
    <property type="evidence" value="ECO:0007669"/>
    <property type="project" value="GOC"/>
</dbReference>
<dbReference type="FunFam" id="1.10.8.60:FF:000010">
    <property type="entry name" value="RuvB-like helicase"/>
    <property type="match status" value="1"/>
</dbReference>
<dbReference type="InterPro" id="IPR041048">
    <property type="entry name" value="RuvB-like_C"/>
</dbReference>
<keyword evidence="8 15" id="KW-0805">Transcription regulation</keyword>
<dbReference type="EC" id="3.6.4.12" evidence="15"/>
<dbReference type="GO" id="GO:0005634">
    <property type="term" value="C:nucleus"/>
    <property type="evidence" value="ECO:0007669"/>
    <property type="project" value="UniProtKB-SubCell"/>
</dbReference>
<gene>
    <name evidence="17" type="ORF">F7725_007121</name>
</gene>
<comment type="caution">
    <text evidence="17">The sequence shown here is derived from an EMBL/GenBank/DDBJ whole genome shotgun (WGS) entry which is preliminary data.</text>
</comment>
<accession>A0A7J5XXL6</accession>
<evidence type="ECO:0000256" key="7">
    <source>
        <dbReference type="ARBA" id="ARBA00022840"/>
    </source>
</evidence>
<dbReference type="InterPro" id="IPR010339">
    <property type="entry name" value="TIP49_P-loop"/>
</dbReference>
<dbReference type="FunFam" id="3.40.50.300:FF:002221">
    <property type="entry name" value="RuvB-like 2"/>
    <property type="match status" value="1"/>
</dbReference>
<keyword evidence="11 15" id="KW-0234">DNA repair</keyword>
<organism evidence="17 18">
    <name type="scientific">Dissostichus mawsoni</name>
    <name type="common">Antarctic cod</name>
    <dbReference type="NCBI Taxonomy" id="36200"/>
    <lineage>
        <taxon>Eukaryota</taxon>
        <taxon>Metazoa</taxon>
        <taxon>Chordata</taxon>
        <taxon>Craniata</taxon>
        <taxon>Vertebrata</taxon>
        <taxon>Euteleostomi</taxon>
        <taxon>Actinopterygii</taxon>
        <taxon>Neopterygii</taxon>
        <taxon>Teleostei</taxon>
        <taxon>Neoteleostei</taxon>
        <taxon>Acanthomorphata</taxon>
        <taxon>Eupercaria</taxon>
        <taxon>Perciformes</taxon>
        <taxon>Notothenioidei</taxon>
        <taxon>Nototheniidae</taxon>
        <taxon>Dissostichus</taxon>
    </lineage>
</organism>
<dbReference type="InterPro" id="IPR027238">
    <property type="entry name" value="RuvB-like"/>
</dbReference>
<dbReference type="InterPro" id="IPR027417">
    <property type="entry name" value="P-loop_NTPase"/>
</dbReference>
<evidence type="ECO:0000256" key="11">
    <source>
        <dbReference type="ARBA" id="ARBA00023204"/>
    </source>
</evidence>
<keyword evidence="9 15" id="KW-0804">Transcription</keyword>
<evidence type="ECO:0000256" key="9">
    <source>
        <dbReference type="ARBA" id="ARBA00023163"/>
    </source>
</evidence>
<dbReference type="GO" id="GO:0016787">
    <property type="term" value="F:hydrolase activity"/>
    <property type="evidence" value="ECO:0007669"/>
    <property type="project" value="UniProtKB-KW"/>
</dbReference>
<dbReference type="PANTHER" id="PTHR11093">
    <property type="entry name" value="RUVB-RELATED REPTIN AND PONTIN"/>
    <property type="match status" value="1"/>
</dbReference>
<dbReference type="Gene3D" id="3.40.50.300">
    <property type="entry name" value="P-loop containing nucleotide triphosphate hydrolases"/>
    <property type="match status" value="1"/>
</dbReference>
<dbReference type="SUPFAM" id="SSF52540">
    <property type="entry name" value="P-loop containing nucleoside triphosphate hydrolases"/>
    <property type="match status" value="1"/>
</dbReference>
<evidence type="ECO:0000256" key="15">
    <source>
        <dbReference type="RuleBase" id="RU363048"/>
    </source>
</evidence>
<evidence type="ECO:0000256" key="1">
    <source>
        <dbReference type="ARBA" id="ARBA00004123"/>
    </source>
</evidence>
<dbReference type="Pfam" id="PF06068">
    <property type="entry name" value="TIP49"/>
    <property type="match status" value="1"/>
</dbReference>
<comment type="function">
    <text evidence="15">Proposed core component of the chromatin remodeling Ino80 complex which exhibits DNA- and nucleosome-activated ATPase activity and catalyzes ATP-dependent nucleosome sliding.</text>
</comment>
<reference evidence="17 18" key="1">
    <citation type="submission" date="2020-03" db="EMBL/GenBank/DDBJ databases">
        <title>Dissostichus mawsoni Genome sequencing and assembly.</title>
        <authorList>
            <person name="Park H."/>
        </authorList>
    </citation>
    <scope>NUCLEOTIDE SEQUENCE [LARGE SCALE GENOMIC DNA]</scope>
    <source>
        <strain evidence="17">DM0001</strain>
        <tissue evidence="17">Muscle</tissue>
    </source>
</reference>
<keyword evidence="6 15" id="KW-0347">Helicase</keyword>
<dbReference type="GO" id="GO:0070286">
    <property type="term" value="P:axonemal dynein complex assembly"/>
    <property type="evidence" value="ECO:0007669"/>
    <property type="project" value="UniProtKB-ARBA"/>
</dbReference>
<evidence type="ECO:0000256" key="8">
    <source>
        <dbReference type="ARBA" id="ARBA00023015"/>
    </source>
</evidence>
<protein>
    <recommendedName>
        <fullName evidence="15">RuvB-like helicase</fullName>
        <ecNumber evidence="15">3.6.4.12</ecNumber>
    </recommendedName>
</protein>
<evidence type="ECO:0000256" key="14">
    <source>
        <dbReference type="ARBA" id="ARBA00048432"/>
    </source>
</evidence>
<proteinExistence type="inferred from homology"/>
<sequence>MSVEGSQSQNVHRKSKACFSSDTLTLRTIGKKRRILTFSQMATTKVPEVRDITRIERIGAHSHIRGLGLDDALEPRQVSQGMVGQLASRRAAGVILEMIKDGHIAGRAVLIAGQPGTGKTAIAMGIAQSLGPDTPFTAMAGSEIFSLEMSKTESLSQAFRKAIGVRIKEETEIIEGEVVEIQIDRPATGTGAKVGKLTLKTTEMETIYDLGNKMIDSLSKEKVQAGDVITIDKATGKISKLGRSFTRARDYDAMGAQTQFVQCPEGELQKRKEVVHTVSLHEIDVINSRTQGFLALFSGDTERSRLRSASRLTPKCVLFIDEVHMLDMECFSFLNRALESDLSPVLIMATNRGITRIRGTNYQSPHGIPIDLLDRLLIIATSPYTEKETRQILRIRCEEEDVELSDEAHTVLTRIGMETSLRYAIQLISTAGLVCRKRKGTEVQVEDIKRVYSLFLDEARSSQYMKEYQDSFLFNETQAPTMDTS</sequence>
<evidence type="ECO:0000256" key="3">
    <source>
        <dbReference type="ARBA" id="ARBA00022741"/>
    </source>
</evidence>
<comment type="similarity">
    <text evidence="2 15">Belongs to the RuvB family.</text>
</comment>
<evidence type="ECO:0000256" key="6">
    <source>
        <dbReference type="ARBA" id="ARBA00022806"/>
    </source>
</evidence>
<dbReference type="GO" id="GO:0005524">
    <property type="term" value="F:ATP binding"/>
    <property type="evidence" value="ECO:0007669"/>
    <property type="project" value="UniProtKB-KW"/>
</dbReference>
<keyword evidence="3 15" id="KW-0547">Nucleotide-binding</keyword>
<comment type="subcellular location">
    <subcellularLocation>
        <location evidence="13">Dynein axonemal particle</location>
    </subcellularLocation>
    <subcellularLocation>
        <location evidence="1 15">Nucleus</location>
    </subcellularLocation>
</comment>
<keyword evidence="12 15" id="KW-0539">Nucleus</keyword>
<name>A0A7J5XXL6_DISMA</name>
<evidence type="ECO:0000256" key="5">
    <source>
        <dbReference type="ARBA" id="ARBA00022801"/>
    </source>
</evidence>
<evidence type="ECO:0000259" key="16">
    <source>
        <dbReference type="SMART" id="SM00382"/>
    </source>
</evidence>
<dbReference type="AlphaFoldDB" id="A0A7J5XXL6"/>
<keyword evidence="7 15" id="KW-0067">ATP-binding</keyword>
<evidence type="ECO:0000256" key="2">
    <source>
        <dbReference type="ARBA" id="ARBA00007519"/>
    </source>
</evidence>
<dbReference type="GO" id="GO:0006281">
    <property type="term" value="P:DNA repair"/>
    <property type="evidence" value="ECO:0007669"/>
    <property type="project" value="UniProtKB-KW"/>
</dbReference>
<evidence type="ECO:0000256" key="13">
    <source>
        <dbReference type="ARBA" id="ARBA00024190"/>
    </source>
</evidence>